<reference evidence="1" key="2">
    <citation type="journal article" date="2015" name="Fish Shellfish Immunol.">
        <title>Early steps in the European eel (Anguilla anguilla)-Vibrio vulnificus interaction in the gills: Role of the RtxA13 toxin.</title>
        <authorList>
            <person name="Callol A."/>
            <person name="Pajuelo D."/>
            <person name="Ebbesson L."/>
            <person name="Teles M."/>
            <person name="MacKenzie S."/>
            <person name="Amaro C."/>
        </authorList>
    </citation>
    <scope>NUCLEOTIDE SEQUENCE</scope>
</reference>
<dbReference type="AlphaFoldDB" id="A0A0E9W9P7"/>
<organism evidence="1">
    <name type="scientific">Anguilla anguilla</name>
    <name type="common">European freshwater eel</name>
    <name type="synonym">Muraena anguilla</name>
    <dbReference type="NCBI Taxonomy" id="7936"/>
    <lineage>
        <taxon>Eukaryota</taxon>
        <taxon>Metazoa</taxon>
        <taxon>Chordata</taxon>
        <taxon>Craniata</taxon>
        <taxon>Vertebrata</taxon>
        <taxon>Euteleostomi</taxon>
        <taxon>Actinopterygii</taxon>
        <taxon>Neopterygii</taxon>
        <taxon>Teleostei</taxon>
        <taxon>Anguilliformes</taxon>
        <taxon>Anguillidae</taxon>
        <taxon>Anguilla</taxon>
    </lineage>
</organism>
<proteinExistence type="predicted"/>
<accession>A0A0E9W9P7</accession>
<evidence type="ECO:0000313" key="1">
    <source>
        <dbReference type="EMBL" id="JAH87077.1"/>
    </source>
</evidence>
<name>A0A0E9W9P7_ANGAN</name>
<dbReference type="EMBL" id="GBXM01021500">
    <property type="protein sequence ID" value="JAH87077.1"/>
    <property type="molecule type" value="Transcribed_RNA"/>
</dbReference>
<protein>
    <submittedName>
        <fullName evidence="1">Uncharacterized protein</fullName>
    </submittedName>
</protein>
<sequence length="43" mass="5004">MISLHSCGTSQVKYLHKEKPRFRSTFCLRFSFICSENKPHTSA</sequence>
<reference evidence="1" key="1">
    <citation type="submission" date="2014-11" db="EMBL/GenBank/DDBJ databases">
        <authorList>
            <person name="Amaro Gonzalez C."/>
        </authorList>
    </citation>
    <scope>NUCLEOTIDE SEQUENCE</scope>
</reference>